<evidence type="ECO:0000313" key="2">
    <source>
        <dbReference type="Proteomes" id="UP000275078"/>
    </source>
</evidence>
<proteinExistence type="predicted"/>
<keyword evidence="2" id="KW-1185">Reference proteome</keyword>
<accession>A0A3N4IE23</accession>
<gene>
    <name evidence="1" type="ORF">BJ508DRAFT_47122</name>
</gene>
<organism evidence="1 2">
    <name type="scientific">Ascobolus immersus RN42</name>
    <dbReference type="NCBI Taxonomy" id="1160509"/>
    <lineage>
        <taxon>Eukaryota</taxon>
        <taxon>Fungi</taxon>
        <taxon>Dikarya</taxon>
        <taxon>Ascomycota</taxon>
        <taxon>Pezizomycotina</taxon>
        <taxon>Pezizomycetes</taxon>
        <taxon>Pezizales</taxon>
        <taxon>Ascobolaceae</taxon>
        <taxon>Ascobolus</taxon>
    </lineage>
</organism>
<evidence type="ECO:0000313" key="1">
    <source>
        <dbReference type="EMBL" id="RPA84029.1"/>
    </source>
</evidence>
<protein>
    <submittedName>
        <fullName evidence="1">Uncharacterized protein</fullName>
    </submittedName>
</protein>
<sequence length="176" mass="19738">MRGINGSPFLLDRPSLRIHVARGSEGDVGDRELTIAMHKSRGQNREVVFESGFSAQGRDWKIADVMSLWKWCCFVISSASTPSTLLIRLDMPYKLSYLSNTLSKESSLAQIRPSSPETCHRGGKVIGTFGERMEDWQWVTIREIDLHRILAVWAECSSLAVREDVGATYEGGYKAI</sequence>
<dbReference type="EMBL" id="ML119661">
    <property type="protein sequence ID" value="RPA84029.1"/>
    <property type="molecule type" value="Genomic_DNA"/>
</dbReference>
<dbReference type="Proteomes" id="UP000275078">
    <property type="component" value="Unassembled WGS sequence"/>
</dbReference>
<dbReference type="AlphaFoldDB" id="A0A3N4IE23"/>
<name>A0A3N4IE23_ASCIM</name>
<reference evidence="1 2" key="1">
    <citation type="journal article" date="2018" name="Nat. Ecol. Evol.">
        <title>Pezizomycetes genomes reveal the molecular basis of ectomycorrhizal truffle lifestyle.</title>
        <authorList>
            <person name="Murat C."/>
            <person name="Payen T."/>
            <person name="Noel B."/>
            <person name="Kuo A."/>
            <person name="Morin E."/>
            <person name="Chen J."/>
            <person name="Kohler A."/>
            <person name="Krizsan K."/>
            <person name="Balestrini R."/>
            <person name="Da Silva C."/>
            <person name="Montanini B."/>
            <person name="Hainaut M."/>
            <person name="Levati E."/>
            <person name="Barry K.W."/>
            <person name="Belfiori B."/>
            <person name="Cichocki N."/>
            <person name="Clum A."/>
            <person name="Dockter R.B."/>
            <person name="Fauchery L."/>
            <person name="Guy J."/>
            <person name="Iotti M."/>
            <person name="Le Tacon F."/>
            <person name="Lindquist E.A."/>
            <person name="Lipzen A."/>
            <person name="Malagnac F."/>
            <person name="Mello A."/>
            <person name="Molinier V."/>
            <person name="Miyauchi S."/>
            <person name="Poulain J."/>
            <person name="Riccioni C."/>
            <person name="Rubini A."/>
            <person name="Sitrit Y."/>
            <person name="Splivallo R."/>
            <person name="Traeger S."/>
            <person name="Wang M."/>
            <person name="Zifcakova L."/>
            <person name="Wipf D."/>
            <person name="Zambonelli A."/>
            <person name="Paolocci F."/>
            <person name="Nowrousian M."/>
            <person name="Ottonello S."/>
            <person name="Baldrian P."/>
            <person name="Spatafora J.W."/>
            <person name="Henrissat B."/>
            <person name="Nagy L.G."/>
            <person name="Aury J.M."/>
            <person name="Wincker P."/>
            <person name="Grigoriev I.V."/>
            <person name="Bonfante P."/>
            <person name="Martin F.M."/>
        </authorList>
    </citation>
    <scope>NUCLEOTIDE SEQUENCE [LARGE SCALE GENOMIC DNA]</scope>
    <source>
        <strain evidence="1 2">RN42</strain>
    </source>
</reference>